<accession>A0A1L9U182</accession>
<name>A0A1L9U182_ASPBC</name>
<keyword evidence="2" id="KW-1185">Reference proteome</keyword>
<dbReference type="Proteomes" id="UP000184499">
    <property type="component" value="Unassembled WGS sequence"/>
</dbReference>
<dbReference type="VEuPathDB" id="FungiDB:ASPBRDRAFT_201815"/>
<dbReference type="RefSeq" id="XP_067472688.1">
    <property type="nucleotide sequence ID" value="XM_067621607.1"/>
</dbReference>
<organism evidence="1 2">
    <name type="scientific">Aspergillus brasiliensis (strain CBS 101740 / IMI 381727 / IBT 21946)</name>
    <dbReference type="NCBI Taxonomy" id="767769"/>
    <lineage>
        <taxon>Eukaryota</taxon>
        <taxon>Fungi</taxon>
        <taxon>Dikarya</taxon>
        <taxon>Ascomycota</taxon>
        <taxon>Pezizomycotina</taxon>
        <taxon>Eurotiomycetes</taxon>
        <taxon>Eurotiomycetidae</taxon>
        <taxon>Eurotiales</taxon>
        <taxon>Aspergillaceae</taxon>
        <taxon>Aspergillus</taxon>
        <taxon>Aspergillus subgen. Circumdati</taxon>
    </lineage>
</organism>
<dbReference type="AlphaFoldDB" id="A0A1L9U182"/>
<evidence type="ECO:0000313" key="2">
    <source>
        <dbReference type="Proteomes" id="UP000184499"/>
    </source>
</evidence>
<gene>
    <name evidence="1" type="ORF">ASPBRDRAFT_201815</name>
</gene>
<proteinExistence type="predicted"/>
<dbReference type="EMBL" id="KV878757">
    <property type="protein sequence ID" value="OJJ65437.1"/>
    <property type="molecule type" value="Genomic_DNA"/>
</dbReference>
<evidence type="ECO:0000313" key="1">
    <source>
        <dbReference type="EMBL" id="OJJ65437.1"/>
    </source>
</evidence>
<protein>
    <submittedName>
        <fullName evidence="1">Uncharacterized protein</fullName>
    </submittedName>
</protein>
<feature type="non-terminal residue" evidence="1">
    <location>
        <position position="272"/>
    </location>
</feature>
<sequence>MRLTPQTAWLALVAEEAGASLLYDATRPWQLTAASTPLRPPQAALVCFLGRSRKDRALRYLFPDNPPRKVGGFNLRVDHRTWPTDRPILFADGDPLRDCQLPDIELLARDEPIPITWSSDPALPLQDVIVARCLLPFAHVTCIFAADLGGLPGVRRLLNRWAIAGRDATRPSLQTRIIVLVDVDEVSESDGQALFQQLDGSELYASVHLLPVSRGDALSDEARYRPVKEEILKALDWATRERVTMQTSFLACHLARFLEGAIRHTAQDHQKP</sequence>
<dbReference type="GeneID" id="93574095"/>
<reference evidence="2" key="1">
    <citation type="journal article" date="2017" name="Genome Biol.">
        <title>Comparative genomics reveals high biological diversity and specific adaptations in the industrially and medically important fungal genus Aspergillus.</title>
        <authorList>
            <person name="de Vries R.P."/>
            <person name="Riley R."/>
            <person name="Wiebenga A."/>
            <person name="Aguilar-Osorio G."/>
            <person name="Amillis S."/>
            <person name="Uchima C.A."/>
            <person name="Anderluh G."/>
            <person name="Asadollahi M."/>
            <person name="Askin M."/>
            <person name="Barry K."/>
            <person name="Battaglia E."/>
            <person name="Bayram O."/>
            <person name="Benocci T."/>
            <person name="Braus-Stromeyer S.A."/>
            <person name="Caldana C."/>
            <person name="Canovas D."/>
            <person name="Cerqueira G.C."/>
            <person name="Chen F."/>
            <person name="Chen W."/>
            <person name="Choi C."/>
            <person name="Clum A."/>
            <person name="Dos Santos R.A."/>
            <person name="Damasio A.R."/>
            <person name="Diallinas G."/>
            <person name="Emri T."/>
            <person name="Fekete E."/>
            <person name="Flipphi M."/>
            <person name="Freyberg S."/>
            <person name="Gallo A."/>
            <person name="Gournas C."/>
            <person name="Habgood R."/>
            <person name="Hainaut M."/>
            <person name="Harispe M.L."/>
            <person name="Henrissat B."/>
            <person name="Hilden K.S."/>
            <person name="Hope R."/>
            <person name="Hossain A."/>
            <person name="Karabika E."/>
            <person name="Karaffa L."/>
            <person name="Karanyi Z."/>
            <person name="Krasevec N."/>
            <person name="Kuo A."/>
            <person name="Kusch H."/>
            <person name="LaButti K."/>
            <person name="Lagendijk E.L."/>
            <person name="Lapidus A."/>
            <person name="Levasseur A."/>
            <person name="Lindquist E."/>
            <person name="Lipzen A."/>
            <person name="Logrieco A.F."/>
            <person name="MacCabe A."/>
            <person name="Maekelae M.R."/>
            <person name="Malavazi I."/>
            <person name="Melin P."/>
            <person name="Meyer V."/>
            <person name="Mielnichuk N."/>
            <person name="Miskei M."/>
            <person name="Molnar A.P."/>
            <person name="Mule G."/>
            <person name="Ngan C.Y."/>
            <person name="Orejas M."/>
            <person name="Orosz E."/>
            <person name="Ouedraogo J.P."/>
            <person name="Overkamp K.M."/>
            <person name="Park H.-S."/>
            <person name="Perrone G."/>
            <person name="Piumi F."/>
            <person name="Punt P.J."/>
            <person name="Ram A.F."/>
            <person name="Ramon A."/>
            <person name="Rauscher S."/>
            <person name="Record E."/>
            <person name="Riano-Pachon D.M."/>
            <person name="Robert V."/>
            <person name="Roehrig J."/>
            <person name="Ruller R."/>
            <person name="Salamov A."/>
            <person name="Salih N.S."/>
            <person name="Samson R.A."/>
            <person name="Sandor E."/>
            <person name="Sanguinetti M."/>
            <person name="Schuetze T."/>
            <person name="Sepcic K."/>
            <person name="Shelest E."/>
            <person name="Sherlock G."/>
            <person name="Sophianopoulou V."/>
            <person name="Squina F.M."/>
            <person name="Sun H."/>
            <person name="Susca A."/>
            <person name="Todd R.B."/>
            <person name="Tsang A."/>
            <person name="Unkles S.E."/>
            <person name="van de Wiele N."/>
            <person name="van Rossen-Uffink D."/>
            <person name="Oliveira J.V."/>
            <person name="Vesth T.C."/>
            <person name="Visser J."/>
            <person name="Yu J.-H."/>
            <person name="Zhou M."/>
            <person name="Andersen M.R."/>
            <person name="Archer D.B."/>
            <person name="Baker S.E."/>
            <person name="Benoit I."/>
            <person name="Brakhage A.A."/>
            <person name="Braus G.H."/>
            <person name="Fischer R."/>
            <person name="Frisvad J.C."/>
            <person name="Goldman G.H."/>
            <person name="Houbraken J."/>
            <person name="Oakley B."/>
            <person name="Pocsi I."/>
            <person name="Scazzocchio C."/>
            <person name="Seiboth B."/>
            <person name="vanKuyk P.A."/>
            <person name="Wortman J."/>
            <person name="Dyer P.S."/>
            <person name="Grigoriev I.V."/>
        </authorList>
    </citation>
    <scope>NUCLEOTIDE SEQUENCE [LARGE SCALE GENOMIC DNA]</scope>
    <source>
        <strain evidence="2">CBS 101740 / IMI 381727 / IBT 21946</strain>
    </source>
</reference>
<dbReference type="STRING" id="767769.A0A1L9U182"/>
<dbReference type="OrthoDB" id="194358at2759"/>